<evidence type="ECO:0000313" key="2">
    <source>
        <dbReference type="Proteomes" id="UP000799754"/>
    </source>
</evidence>
<evidence type="ECO:0000313" key="1">
    <source>
        <dbReference type="EMBL" id="KAF2631683.1"/>
    </source>
</evidence>
<reference evidence="1" key="1">
    <citation type="journal article" date="2020" name="Stud. Mycol.">
        <title>101 Dothideomycetes genomes: a test case for predicting lifestyles and emergence of pathogens.</title>
        <authorList>
            <person name="Haridas S."/>
            <person name="Albert R."/>
            <person name="Binder M."/>
            <person name="Bloem J."/>
            <person name="Labutti K."/>
            <person name="Salamov A."/>
            <person name="Andreopoulos B."/>
            <person name="Baker S."/>
            <person name="Barry K."/>
            <person name="Bills G."/>
            <person name="Bluhm B."/>
            <person name="Cannon C."/>
            <person name="Castanera R."/>
            <person name="Culley D."/>
            <person name="Daum C."/>
            <person name="Ezra D."/>
            <person name="Gonzalez J."/>
            <person name="Henrissat B."/>
            <person name="Kuo A."/>
            <person name="Liang C."/>
            <person name="Lipzen A."/>
            <person name="Lutzoni F."/>
            <person name="Magnuson J."/>
            <person name="Mondo S."/>
            <person name="Nolan M."/>
            <person name="Ohm R."/>
            <person name="Pangilinan J."/>
            <person name="Park H.-J."/>
            <person name="Ramirez L."/>
            <person name="Alfaro M."/>
            <person name="Sun H."/>
            <person name="Tritt A."/>
            <person name="Yoshinaga Y."/>
            <person name="Zwiers L.-H."/>
            <person name="Turgeon B."/>
            <person name="Goodwin S."/>
            <person name="Spatafora J."/>
            <person name="Crous P."/>
            <person name="Grigoriev I."/>
        </authorList>
    </citation>
    <scope>NUCLEOTIDE SEQUENCE</scope>
    <source>
        <strain evidence="1">CBS 525.71</strain>
    </source>
</reference>
<keyword evidence="2" id="KW-1185">Reference proteome</keyword>
<sequence length="160" mass="18324">MARKRSNTTTSLPTPAPANIANREYHRSSETNDAFDRDIEYPNSSRPFLEPEQANSEENSGVSSRDAYDFVEVSKEVPHSPSPSDIPAACHLDDIQELSNLDQKTRKRGLPRAERKRMLLELQDKLTAERKRKAEEAEKQRAEELEKEYVQVRRKGGEEV</sequence>
<gene>
    <name evidence="1" type="ORF">BU25DRAFT_479272</name>
</gene>
<name>A0ACB6SCF5_9PLEO</name>
<dbReference type="Proteomes" id="UP000799754">
    <property type="component" value="Unassembled WGS sequence"/>
</dbReference>
<organism evidence="1 2">
    <name type="scientific">Macroventuria anomochaeta</name>
    <dbReference type="NCBI Taxonomy" id="301207"/>
    <lineage>
        <taxon>Eukaryota</taxon>
        <taxon>Fungi</taxon>
        <taxon>Dikarya</taxon>
        <taxon>Ascomycota</taxon>
        <taxon>Pezizomycotina</taxon>
        <taxon>Dothideomycetes</taxon>
        <taxon>Pleosporomycetidae</taxon>
        <taxon>Pleosporales</taxon>
        <taxon>Pleosporineae</taxon>
        <taxon>Didymellaceae</taxon>
        <taxon>Macroventuria</taxon>
    </lineage>
</organism>
<dbReference type="EMBL" id="MU006704">
    <property type="protein sequence ID" value="KAF2631683.1"/>
    <property type="molecule type" value="Genomic_DNA"/>
</dbReference>
<comment type="caution">
    <text evidence="1">The sequence shown here is derived from an EMBL/GenBank/DDBJ whole genome shotgun (WGS) entry which is preliminary data.</text>
</comment>
<protein>
    <submittedName>
        <fullName evidence="1">Uncharacterized protein</fullName>
    </submittedName>
</protein>
<accession>A0ACB6SCF5</accession>
<proteinExistence type="predicted"/>